<reference evidence="2" key="1">
    <citation type="journal article" date="2019" name="Int. J. Syst. Evol. Microbiol.">
        <title>The Global Catalogue of Microorganisms (GCM) 10K type strain sequencing project: providing services to taxonomists for standard genome sequencing and annotation.</title>
        <authorList>
            <consortium name="The Broad Institute Genomics Platform"/>
            <consortium name="The Broad Institute Genome Sequencing Center for Infectious Disease"/>
            <person name="Wu L."/>
            <person name="Ma J."/>
        </authorList>
    </citation>
    <scope>NUCLEOTIDE SEQUENCE [LARGE SCALE GENOMIC DNA]</scope>
    <source>
        <strain evidence="2">ZS-22-S1</strain>
    </source>
</reference>
<name>A0ABV9SED7_9PSEU</name>
<dbReference type="PANTHER" id="PTHR42905">
    <property type="entry name" value="PHOSPHOENOLPYRUVATE CARBOXYLASE"/>
    <property type="match status" value="1"/>
</dbReference>
<proteinExistence type="predicted"/>
<comment type="caution">
    <text evidence="1">The sequence shown here is derived from an EMBL/GenBank/DDBJ whole genome shotgun (WGS) entry which is preliminary data.</text>
</comment>
<accession>A0ABV9SED7</accession>
<dbReference type="PANTHER" id="PTHR42905:SF16">
    <property type="entry name" value="CARBOXYPHOSPHONOENOLPYRUVATE PHOSPHONOMUTASE-LIKE PROTEIN (AFU_ORTHOLOGUE AFUA_5G07230)"/>
    <property type="match status" value="1"/>
</dbReference>
<dbReference type="EMBL" id="JBHSIS010000024">
    <property type="protein sequence ID" value="MFC4858775.1"/>
    <property type="molecule type" value="Genomic_DNA"/>
</dbReference>
<keyword evidence="2" id="KW-1185">Reference proteome</keyword>
<sequence length="256" mass="25853">MTRPLVEFLSMTFRERHFTGAPLVLPNAWDAASARIIERAGAEAIATTSAGVAWSLGAQDGDRLDADAAVAAAARIVRAVDVPVTADIESGYGDVARTVRLVRDAGAAGINVEDGRVAAPERIAAARAAGGDLFVNARIDTFLLSAGGVDETVARAKVYVDAGADGVFVPGVHDPDVIAELVTRIPAPVNVMAGPGAPSVAALAGLGVRRVSVGPAIAVAAYSLVSAAAAEILAHGTYGGTDAVLTHGDLNGCFAH</sequence>
<gene>
    <name evidence="1" type="ORF">ACFPCV_35220</name>
</gene>
<keyword evidence="1" id="KW-0456">Lyase</keyword>
<organism evidence="1 2">
    <name type="scientific">Actinophytocola glycyrrhizae</name>
    <dbReference type="NCBI Taxonomy" id="2044873"/>
    <lineage>
        <taxon>Bacteria</taxon>
        <taxon>Bacillati</taxon>
        <taxon>Actinomycetota</taxon>
        <taxon>Actinomycetes</taxon>
        <taxon>Pseudonocardiales</taxon>
        <taxon>Pseudonocardiaceae</taxon>
    </lineage>
</organism>
<evidence type="ECO:0000313" key="1">
    <source>
        <dbReference type="EMBL" id="MFC4858775.1"/>
    </source>
</evidence>
<dbReference type="Pfam" id="PF13714">
    <property type="entry name" value="PEP_mutase"/>
    <property type="match status" value="1"/>
</dbReference>
<dbReference type="InterPro" id="IPR040442">
    <property type="entry name" value="Pyrv_kinase-like_dom_sf"/>
</dbReference>
<dbReference type="InterPro" id="IPR015813">
    <property type="entry name" value="Pyrv/PenolPyrv_kinase-like_dom"/>
</dbReference>
<protein>
    <submittedName>
        <fullName evidence="1">Isocitrate lyase/phosphoenolpyruvate mutase family protein</fullName>
    </submittedName>
</protein>
<dbReference type="SUPFAM" id="SSF51621">
    <property type="entry name" value="Phosphoenolpyruvate/pyruvate domain"/>
    <property type="match status" value="1"/>
</dbReference>
<dbReference type="CDD" id="cd00377">
    <property type="entry name" value="ICL_PEPM"/>
    <property type="match status" value="1"/>
</dbReference>
<evidence type="ECO:0000313" key="2">
    <source>
        <dbReference type="Proteomes" id="UP001595859"/>
    </source>
</evidence>
<dbReference type="RefSeq" id="WP_378061438.1">
    <property type="nucleotide sequence ID" value="NZ_JBHSIS010000024.1"/>
</dbReference>
<dbReference type="GO" id="GO:0016829">
    <property type="term" value="F:lyase activity"/>
    <property type="evidence" value="ECO:0007669"/>
    <property type="project" value="UniProtKB-KW"/>
</dbReference>
<dbReference type="InterPro" id="IPR039556">
    <property type="entry name" value="ICL/PEPM"/>
</dbReference>
<dbReference type="Gene3D" id="3.20.20.60">
    <property type="entry name" value="Phosphoenolpyruvate-binding domains"/>
    <property type="match status" value="1"/>
</dbReference>
<dbReference type="Proteomes" id="UP001595859">
    <property type="component" value="Unassembled WGS sequence"/>
</dbReference>